<comment type="caution">
    <text evidence="13">The sequence shown here is derived from an EMBL/GenBank/DDBJ whole genome shotgun (WGS) entry which is preliminary data.</text>
</comment>
<dbReference type="Gene3D" id="3.40.50.300">
    <property type="entry name" value="P-loop containing nucleotide triphosphate hydrolases"/>
    <property type="match status" value="1"/>
</dbReference>
<organism evidence="13 14">
    <name type="scientific">Lasiosphaeria ovina</name>
    <dbReference type="NCBI Taxonomy" id="92902"/>
    <lineage>
        <taxon>Eukaryota</taxon>
        <taxon>Fungi</taxon>
        <taxon>Dikarya</taxon>
        <taxon>Ascomycota</taxon>
        <taxon>Pezizomycotina</taxon>
        <taxon>Sordariomycetes</taxon>
        <taxon>Sordariomycetidae</taxon>
        <taxon>Sordariales</taxon>
        <taxon>Lasiosphaeriaceae</taxon>
        <taxon>Lasiosphaeria</taxon>
    </lineage>
</organism>
<evidence type="ECO:0000256" key="3">
    <source>
        <dbReference type="ARBA" id="ARBA00007507"/>
    </source>
</evidence>
<evidence type="ECO:0000256" key="11">
    <source>
        <dbReference type="PIRSR" id="PIRSR606687-2"/>
    </source>
</evidence>
<evidence type="ECO:0000256" key="8">
    <source>
        <dbReference type="ARBA" id="ARBA00022927"/>
    </source>
</evidence>
<evidence type="ECO:0000256" key="5">
    <source>
        <dbReference type="ARBA" id="ARBA00022741"/>
    </source>
</evidence>
<evidence type="ECO:0000313" key="14">
    <source>
        <dbReference type="Proteomes" id="UP001287356"/>
    </source>
</evidence>
<name>A0AAE0MXY7_9PEZI</name>
<evidence type="ECO:0000256" key="12">
    <source>
        <dbReference type="PIRSR" id="PIRSR606689-1"/>
    </source>
</evidence>
<evidence type="ECO:0000256" key="6">
    <source>
        <dbReference type="ARBA" id="ARBA00022824"/>
    </source>
</evidence>
<feature type="binding site" evidence="11">
    <location>
        <position position="127"/>
    </location>
    <ligand>
        <name>GTP</name>
        <dbReference type="ChEBI" id="CHEBI:37565"/>
    </ligand>
</feature>
<evidence type="ECO:0000256" key="10">
    <source>
        <dbReference type="ARBA" id="ARBA00023134"/>
    </source>
</evidence>
<dbReference type="Pfam" id="PF00025">
    <property type="entry name" value="Arf"/>
    <property type="match status" value="1"/>
</dbReference>
<dbReference type="AlphaFoldDB" id="A0AAE0MXY7"/>
<comment type="similarity">
    <text evidence="3">Belongs to the small GTPase superfamily. SAR1 family.</text>
</comment>
<evidence type="ECO:0000256" key="1">
    <source>
        <dbReference type="ARBA" id="ARBA00004240"/>
    </source>
</evidence>
<dbReference type="SMART" id="SM00178">
    <property type="entry name" value="SAR"/>
    <property type="match status" value="1"/>
</dbReference>
<feature type="binding site" evidence="12">
    <location>
        <begin position="96"/>
        <end position="99"/>
    </location>
    <ligand>
        <name>GTP</name>
        <dbReference type="ChEBI" id="CHEBI:37565"/>
    </ligand>
</feature>
<keyword evidence="14" id="KW-1185">Reference proteome</keyword>
<feature type="binding site" evidence="11">
    <location>
        <position position="97"/>
    </location>
    <ligand>
        <name>GTP</name>
        <dbReference type="ChEBI" id="CHEBI:37565"/>
    </ligand>
</feature>
<keyword evidence="8" id="KW-0653">Protein transport</keyword>
<dbReference type="PANTHER" id="PTHR45684">
    <property type="entry name" value="RE74312P"/>
    <property type="match status" value="1"/>
</dbReference>
<dbReference type="InterPro" id="IPR006687">
    <property type="entry name" value="Small_GTPase_SAR1"/>
</dbReference>
<feature type="binding site" evidence="11">
    <location>
        <position position="96"/>
    </location>
    <ligand>
        <name>GTP</name>
        <dbReference type="ChEBI" id="CHEBI:37565"/>
    </ligand>
</feature>
<dbReference type="InterPro" id="IPR027417">
    <property type="entry name" value="P-loop_NTPase"/>
</dbReference>
<keyword evidence="10 12" id="KW-0342">GTP-binding</keyword>
<evidence type="ECO:0000256" key="9">
    <source>
        <dbReference type="ARBA" id="ARBA00023034"/>
    </source>
</evidence>
<dbReference type="GO" id="GO:0006886">
    <property type="term" value="P:intracellular protein transport"/>
    <property type="evidence" value="ECO:0007669"/>
    <property type="project" value="InterPro"/>
</dbReference>
<keyword evidence="7" id="KW-0931">ER-Golgi transport</keyword>
<evidence type="ECO:0000256" key="2">
    <source>
        <dbReference type="ARBA" id="ARBA00004555"/>
    </source>
</evidence>
<keyword evidence="4" id="KW-0813">Transport</keyword>
<dbReference type="SUPFAM" id="SSF52540">
    <property type="entry name" value="P-loop containing nucleoside triphosphate hydrolases"/>
    <property type="match status" value="1"/>
</dbReference>
<dbReference type="GO" id="GO:0005794">
    <property type="term" value="C:Golgi apparatus"/>
    <property type="evidence" value="ECO:0007669"/>
    <property type="project" value="UniProtKB-SubCell"/>
</dbReference>
<dbReference type="GO" id="GO:0016192">
    <property type="term" value="P:vesicle-mediated transport"/>
    <property type="evidence" value="ECO:0007669"/>
    <property type="project" value="UniProtKB-KW"/>
</dbReference>
<comment type="subcellular location">
    <subcellularLocation>
        <location evidence="1">Endoplasmic reticulum</location>
    </subcellularLocation>
    <subcellularLocation>
        <location evidence="2">Golgi apparatus</location>
    </subcellularLocation>
</comment>
<dbReference type="Proteomes" id="UP001287356">
    <property type="component" value="Unassembled WGS sequence"/>
</dbReference>
<dbReference type="GO" id="GO:0005783">
    <property type="term" value="C:endoplasmic reticulum"/>
    <property type="evidence" value="ECO:0007669"/>
    <property type="project" value="UniProtKB-SubCell"/>
</dbReference>
<dbReference type="GO" id="GO:0005525">
    <property type="term" value="F:GTP binding"/>
    <property type="evidence" value="ECO:0007669"/>
    <property type="project" value="UniProtKB-KW"/>
</dbReference>
<accession>A0AAE0MXY7</accession>
<keyword evidence="6" id="KW-0256">Endoplasmic reticulum</keyword>
<feature type="binding site" evidence="11">
    <location>
        <position position="99"/>
    </location>
    <ligand>
        <name>GTP</name>
        <dbReference type="ChEBI" id="CHEBI:37565"/>
    </ligand>
</feature>
<dbReference type="EMBL" id="JAULSN010000013">
    <property type="protein sequence ID" value="KAK3361057.1"/>
    <property type="molecule type" value="Genomic_DNA"/>
</dbReference>
<reference evidence="13" key="1">
    <citation type="journal article" date="2023" name="Mol. Phylogenet. Evol.">
        <title>Genome-scale phylogeny and comparative genomics of the fungal order Sordariales.</title>
        <authorList>
            <person name="Hensen N."/>
            <person name="Bonometti L."/>
            <person name="Westerberg I."/>
            <person name="Brannstrom I.O."/>
            <person name="Guillou S."/>
            <person name="Cros-Aarteil S."/>
            <person name="Calhoun S."/>
            <person name="Haridas S."/>
            <person name="Kuo A."/>
            <person name="Mondo S."/>
            <person name="Pangilinan J."/>
            <person name="Riley R."/>
            <person name="LaButti K."/>
            <person name="Andreopoulos B."/>
            <person name="Lipzen A."/>
            <person name="Chen C."/>
            <person name="Yan M."/>
            <person name="Daum C."/>
            <person name="Ng V."/>
            <person name="Clum A."/>
            <person name="Steindorff A."/>
            <person name="Ohm R.A."/>
            <person name="Martin F."/>
            <person name="Silar P."/>
            <person name="Natvig D.O."/>
            <person name="Lalanne C."/>
            <person name="Gautier V."/>
            <person name="Ament-Velasquez S.L."/>
            <person name="Kruys A."/>
            <person name="Hutchinson M.I."/>
            <person name="Powell A.J."/>
            <person name="Barry K."/>
            <person name="Miller A.N."/>
            <person name="Grigoriev I.V."/>
            <person name="Debuchy R."/>
            <person name="Gladieux P."/>
            <person name="Hiltunen Thoren M."/>
            <person name="Johannesson H."/>
        </authorList>
    </citation>
    <scope>NUCLEOTIDE SEQUENCE</scope>
    <source>
        <strain evidence="13">CBS 958.72</strain>
    </source>
</reference>
<feature type="non-terminal residue" evidence="13">
    <location>
        <position position="1"/>
    </location>
</feature>
<protein>
    <submittedName>
        <fullName evidence="13">ADP-ribosylation factor family-domain-containing protein</fullName>
    </submittedName>
</protein>
<keyword evidence="5 11" id="KW-0547">Nucleotide-binding</keyword>
<gene>
    <name evidence="13" type="ORF">B0T24DRAFT_539753</name>
</gene>
<keyword evidence="9" id="KW-0333">Golgi apparatus</keyword>
<evidence type="ECO:0000256" key="7">
    <source>
        <dbReference type="ARBA" id="ARBA00022892"/>
    </source>
</evidence>
<evidence type="ECO:0000313" key="13">
    <source>
        <dbReference type="EMBL" id="KAK3361057.1"/>
    </source>
</evidence>
<dbReference type="GO" id="GO:0003924">
    <property type="term" value="F:GTPase activity"/>
    <property type="evidence" value="ECO:0007669"/>
    <property type="project" value="InterPro"/>
</dbReference>
<dbReference type="InterPro" id="IPR006689">
    <property type="entry name" value="Small_GTPase_ARF/SAR"/>
</dbReference>
<sequence>SLLQMFKYNLPGAPVPIGHPYAEKFVTNNLTFTTVDLRSNDEDLRSWKGVIFDVKAVIFVVDASASDWRLTLASEALEDLLCIEELEGVPFVVLDNKADRPNACTSALFSRISQHTDRPIRLFMCSVTENWGCGEAIRWLAEHL</sequence>
<reference evidence="13" key="2">
    <citation type="submission" date="2023-06" db="EMBL/GenBank/DDBJ databases">
        <authorList>
            <consortium name="Lawrence Berkeley National Laboratory"/>
            <person name="Haridas S."/>
            <person name="Hensen N."/>
            <person name="Bonometti L."/>
            <person name="Westerberg I."/>
            <person name="Brannstrom I.O."/>
            <person name="Guillou S."/>
            <person name="Cros-Aarteil S."/>
            <person name="Calhoun S."/>
            <person name="Kuo A."/>
            <person name="Mondo S."/>
            <person name="Pangilinan J."/>
            <person name="Riley R."/>
            <person name="Labutti K."/>
            <person name="Andreopoulos B."/>
            <person name="Lipzen A."/>
            <person name="Chen C."/>
            <person name="Yanf M."/>
            <person name="Daum C."/>
            <person name="Ng V."/>
            <person name="Clum A."/>
            <person name="Steindorff A."/>
            <person name="Ohm R."/>
            <person name="Martin F."/>
            <person name="Silar P."/>
            <person name="Natvig D."/>
            <person name="Lalanne C."/>
            <person name="Gautier V."/>
            <person name="Ament-Velasquez S.L."/>
            <person name="Kruys A."/>
            <person name="Hutchinson M.I."/>
            <person name="Powell A.J."/>
            <person name="Barry K."/>
            <person name="Miller A.N."/>
            <person name="Grigoriev I.V."/>
            <person name="Debuchy R."/>
            <person name="Gladieux P."/>
            <person name="Thoren M.H."/>
            <person name="Johannesson H."/>
        </authorList>
    </citation>
    <scope>NUCLEOTIDE SEQUENCE</scope>
    <source>
        <strain evidence="13">CBS 958.72</strain>
    </source>
</reference>
<evidence type="ECO:0000256" key="4">
    <source>
        <dbReference type="ARBA" id="ARBA00022448"/>
    </source>
</evidence>
<dbReference type="PRINTS" id="PR00328">
    <property type="entry name" value="SAR1GTPBP"/>
</dbReference>
<proteinExistence type="inferred from homology"/>